<name>A0AAJ0C332_9PEZI</name>
<sequence>MSGRVSSSAFAARNSPWGAVTRAAGLPGLQRRCFSSSPSHQAVHVVSFSETSSRELDDVLSTIRQKIILPSYLRMEQRNKLYDHKYEKKLQADPVTMEIDENVLKFYYTNIYELPNTREVVFQAIDKMKTTEDWENLPRLLEGVCVHAGRKLRFYDYPKMVRKAGMHGCIGIIFACVRQAKRTGFKLSSSETVNELLVWVQKGAVESGWDQTATESALAWTDRVIETLEDEKHQPKRRRGEKDLKAYPLFRDPQVLAARLHLAAALAAKHHGGEDVGGRVAKYAKELVSLWPEGNGLMELHSPEAYEERKELRYLQNPNEFLWYAAPILSGLKTAAQVVEPVLAEQLRQRSTPLEKEVEAAWADEKRIPAGRGEDMYIKLFGARDA</sequence>
<organism evidence="1 2">
    <name type="scientific">Phialemonium atrogriseum</name>
    <dbReference type="NCBI Taxonomy" id="1093897"/>
    <lineage>
        <taxon>Eukaryota</taxon>
        <taxon>Fungi</taxon>
        <taxon>Dikarya</taxon>
        <taxon>Ascomycota</taxon>
        <taxon>Pezizomycotina</taxon>
        <taxon>Sordariomycetes</taxon>
        <taxon>Sordariomycetidae</taxon>
        <taxon>Cephalothecales</taxon>
        <taxon>Cephalothecaceae</taxon>
        <taxon>Phialemonium</taxon>
    </lineage>
</organism>
<dbReference type="Proteomes" id="UP001244011">
    <property type="component" value="Unassembled WGS sequence"/>
</dbReference>
<proteinExistence type="predicted"/>
<keyword evidence="2" id="KW-1185">Reference proteome</keyword>
<reference evidence="1" key="1">
    <citation type="submission" date="2023-06" db="EMBL/GenBank/DDBJ databases">
        <title>Genome-scale phylogeny and comparative genomics of the fungal order Sordariales.</title>
        <authorList>
            <consortium name="Lawrence Berkeley National Laboratory"/>
            <person name="Hensen N."/>
            <person name="Bonometti L."/>
            <person name="Westerberg I."/>
            <person name="Brannstrom I.O."/>
            <person name="Guillou S."/>
            <person name="Cros-Aarteil S."/>
            <person name="Calhoun S."/>
            <person name="Haridas S."/>
            <person name="Kuo A."/>
            <person name="Mondo S."/>
            <person name="Pangilinan J."/>
            <person name="Riley R."/>
            <person name="Labutti K."/>
            <person name="Andreopoulos B."/>
            <person name="Lipzen A."/>
            <person name="Chen C."/>
            <person name="Yanf M."/>
            <person name="Daum C."/>
            <person name="Ng V."/>
            <person name="Clum A."/>
            <person name="Steindorff A."/>
            <person name="Ohm R."/>
            <person name="Martin F."/>
            <person name="Silar P."/>
            <person name="Natvig D."/>
            <person name="Lalanne C."/>
            <person name="Gautier V."/>
            <person name="Ament-Velasquez S.L."/>
            <person name="Kruys A."/>
            <person name="Hutchinson M.I."/>
            <person name="Powell A.J."/>
            <person name="Barry K."/>
            <person name="Miller A.N."/>
            <person name="Grigoriev I.V."/>
            <person name="Debuchy R."/>
            <person name="Gladieux P."/>
            <person name="Thoren M.H."/>
            <person name="Johannesson H."/>
        </authorList>
    </citation>
    <scope>NUCLEOTIDE SEQUENCE</scope>
    <source>
        <strain evidence="1">8032-3</strain>
    </source>
</reference>
<gene>
    <name evidence="1" type="ORF">QBC33DRAFT_532802</name>
</gene>
<evidence type="ECO:0000313" key="2">
    <source>
        <dbReference type="Proteomes" id="UP001244011"/>
    </source>
</evidence>
<comment type="caution">
    <text evidence="1">The sequence shown here is derived from an EMBL/GenBank/DDBJ whole genome shotgun (WGS) entry which is preliminary data.</text>
</comment>
<dbReference type="AlphaFoldDB" id="A0AAJ0C332"/>
<dbReference type="RefSeq" id="XP_060285478.1">
    <property type="nucleotide sequence ID" value="XM_060427410.1"/>
</dbReference>
<accession>A0AAJ0C332</accession>
<dbReference type="GeneID" id="85310597"/>
<evidence type="ECO:0000313" key="1">
    <source>
        <dbReference type="EMBL" id="KAK1769265.1"/>
    </source>
</evidence>
<dbReference type="EMBL" id="MU839003">
    <property type="protein sequence ID" value="KAK1769265.1"/>
    <property type="molecule type" value="Genomic_DNA"/>
</dbReference>
<protein>
    <submittedName>
        <fullName evidence="1">Uncharacterized protein</fullName>
    </submittedName>
</protein>